<gene>
    <name evidence="4" type="ORF">F480_05620</name>
</gene>
<organism evidence="4 5">
    <name type="scientific">Bibersteinia trehalosi Y31</name>
    <dbReference type="NCBI Taxonomy" id="1261658"/>
    <lineage>
        <taxon>Bacteria</taxon>
        <taxon>Pseudomonadati</taxon>
        <taxon>Pseudomonadota</taxon>
        <taxon>Gammaproteobacteria</taxon>
        <taxon>Pasteurellales</taxon>
        <taxon>Pasteurellaceae</taxon>
        <taxon>Bibersteinia</taxon>
    </lineage>
</organism>
<dbReference type="AlphaFoldDB" id="A0A179CVH2"/>
<feature type="compositionally biased region" description="Basic and acidic residues" evidence="2">
    <location>
        <begin position="27"/>
        <end position="44"/>
    </location>
</feature>
<dbReference type="InterPro" id="IPR036700">
    <property type="entry name" value="BOBF_sf"/>
</dbReference>
<accession>A0A179CVH2</accession>
<feature type="region of interest" description="Disordered" evidence="2">
    <location>
        <begin position="27"/>
        <end position="57"/>
    </location>
</feature>
<dbReference type="SUPFAM" id="SSF101756">
    <property type="entry name" value="Hypothetical protein YgiW"/>
    <property type="match status" value="1"/>
</dbReference>
<dbReference type="RefSeq" id="WP_015431579.1">
    <property type="nucleotide sequence ID" value="NZ_JACI01000002.1"/>
</dbReference>
<evidence type="ECO:0000313" key="4">
    <source>
        <dbReference type="EMBL" id="OAQ13889.1"/>
    </source>
</evidence>
<comment type="caution">
    <text evidence="4">The sequence shown here is derived from an EMBL/GenBank/DDBJ whole genome shotgun (WGS) entry which is preliminary data.</text>
</comment>
<protein>
    <submittedName>
        <fullName evidence="4">Uncharacterized protein</fullName>
    </submittedName>
</protein>
<evidence type="ECO:0000256" key="3">
    <source>
        <dbReference type="SAM" id="SignalP"/>
    </source>
</evidence>
<dbReference type="Gene3D" id="2.40.50.200">
    <property type="entry name" value="Bacterial OB-fold"/>
    <property type="match status" value="1"/>
</dbReference>
<feature type="signal peptide" evidence="3">
    <location>
        <begin position="1"/>
        <end position="19"/>
    </location>
</feature>
<evidence type="ECO:0000256" key="1">
    <source>
        <dbReference type="ARBA" id="ARBA00022729"/>
    </source>
</evidence>
<dbReference type="NCBIfam" id="NF033674">
    <property type="entry name" value="stress_OB_fold"/>
    <property type="match status" value="1"/>
</dbReference>
<evidence type="ECO:0000313" key="5">
    <source>
        <dbReference type="Proteomes" id="UP000078358"/>
    </source>
</evidence>
<reference evidence="4 5" key="1">
    <citation type="submission" date="2014-01" db="EMBL/GenBank/DDBJ databases">
        <authorList>
            <person name="Zuccon D."/>
        </authorList>
    </citation>
    <scope>NUCLEOTIDE SEQUENCE [LARGE SCALE GENOMIC DNA]</scope>
    <source>
        <strain evidence="4 5">Y31</strain>
    </source>
</reference>
<dbReference type="InterPro" id="IPR005220">
    <property type="entry name" value="CarO-like"/>
</dbReference>
<dbReference type="Proteomes" id="UP000078358">
    <property type="component" value="Unassembled WGS sequence"/>
</dbReference>
<dbReference type="PANTHER" id="PTHR36571">
    <property type="entry name" value="PROTEIN YGIW"/>
    <property type="match status" value="1"/>
</dbReference>
<keyword evidence="1 3" id="KW-0732">Signal</keyword>
<proteinExistence type="predicted"/>
<dbReference type="EMBL" id="JACI01000002">
    <property type="protein sequence ID" value="OAQ13889.1"/>
    <property type="molecule type" value="Genomic_DNA"/>
</dbReference>
<name>A0A179CVH2_BIBTR</name>
<dbReference type="PANTHER" id="PTHR36571:SF1">
    <property type="entry name" value="PROTEIN YGIW"/>
    <property type="match status" value="1"/>
</dbReference>
<sequence>MKKLITLSTLLVVSSFAVAQGGFEDPNDARTYKANEQERAEMKREKLRKHGKQDGKYGDKKGIGFFDENNAVKSVKDLPAAKDKSFVLLEGNITKRVGKKDFIFKDATGEVEIEVSRRAWQGQTITPTDRIQIRGVLDKEWDKTEVEVMEIIKK</sequence>
<dbReference type="PATRIC" id="fig|1261658.3.peg.1107"/>
<evidence type="ECO:0000256" key="2">
    <source>
        <dbReference type="SAM" id="MobiDB-lite"/>
    </source>
</evidence>
<dbReference type="Pfam" id="PF04076">
    <property type="entry name" value="BOF"/>
    <property type="match status" value="1"/>
</dbReference>
<feature type="chain" id="PRO_5008100058" evidence="3">
    <location>
        <begin position="20"/>
        <end position="154"/>
    </location>
</feature>